<accession>A0A382FQ47</accession>
<evidence type="ECO:0000313" key="4">
    <source>
        <dbReference type="EMBL" id="SVB64789.1"/>
    </source>
</evidence>
<proteinExistence type="inferred from homology"/>
<dbReference type="InterPro" id="IPR050738">
    <property type="entry name" value="Sulfatase"/>
</dbReference>
<reference evidence="4" key="1">
    <citation type="submission" date="2018-05" db="EMBL/GenBank/DDBJ databases">
        <authorList>
            <person name="Lanie J.A."/>
            <person name="Ng W.-L."/>
            <person name="Kazmierczak K.M."/>
            <person name="Andrzejewski T.M."/>
            <person name="Davidsen T.M."/>
            <person name="Wayne K.J."/>
            <person name="Tettelin H."/>
            <person name="Glass J.I."/>
            <person name="Rusch D."/>
            <person name="Podicherti R."/>
            <person name="Tsui H.-C.T."/>
            <person name="Winkler M.E."/>
        </authorList>
    </citation>
    <scope>NUCLEOTIDE SEQUENCE</scope>
</reference>
<evidence type="ECO:0000256" key="2">
    <source>
        <dbReference type="ARBA" id="ARBA00022801"/>
    </source>
</evidence>
<gene>
    <name evidence="4" type="ORF">METZ01_LOCUS217643</name>
</gene>
<dbReference type="AlphaFoldDB" id="A0A382FQ47"/>
<dbReference type="SUPFAM" id="SSF53649">
    <property type="entry name" value="Alkaline phosphatase-like"/>
    <property type="match status" value="1"/>
</dbReference>
<organism evidence="4">
    <name type="scientific">marine metagenome</name>
    <dbReference type="NCBI Taxonomy" id="408172"/>
    <lineage>
        <taxon>unclassified sequences</taxon>
        <taxon>metagenomes</taxon>
        <taxon>ecological metagenomes</taxon>
    </lineage>
</organism>
<dbReference type="EMBL" id="UINC01051071">
    <property type="protein sequence ID" value="SVB64789.1"/>
    <property type="molecule type" value="Genomic_DNA"/>
</dbReference>
<dbReference type="InterPro" id="IPR017850">
    <property type="entry name" value="Alkaline_phosphatase_core_sf"/>
</dbReference>
<keyword evidence="2" id="KW-0378">Hydrolase</keyword>
<sequence>SAPLCTASRISLLTGRYFQRAYLAGRGIHESETTMAELFRDAGYRTGVFGKWHIGGPPWDPQGQGFDEFVGHRVGAIDNYSHFTYWAAVPQHALLRGREPYREDGTFFPDIVTRESIDFLTRHRDTPFFLFVSYNQPHYPMQPEERFLRQYDHAQGARRIYGAAVTSLDDKIGQIVAALDEQGLRDNTIIVLMSDNGHSEEPQGIGGSAGPFRGAKKSLFEGGIRVPCVVSWPGRIPRGQVRQQIGSAMDWLPTLADYCGLDTSDLALDGRSLTDVIGGDAPSPHTALHWTLATQWAARQDAWKMISRGDTMFLANLHDDPGESRNLANDRPDIISRLRARHEAWVATGIKPIYTVESP</sequence>
<dbReference type="Pfam" id="PF00884">
    <property type="entry name" value="Sulfatase"/>
    <property type="match status" value="1"/>
</dbReference>
<protein>
    <recommendedName>
        <fullName evidence="3">Sulfatase N-terminal domain-containing protein</fullName>
    </recommendedName>
</protein>
<dbReference type="PANTHER" id="PTHR42693">
    <property type="entry name" value="ARYLSULFATASE FAMILY MEMBER"/>
    <property type="match status" value="1"/>
</dbReference>
<evidence type="ECO:0000256" key="1">
    <source>
        <dbReference type="ARBA" id="ARBA00008779"/>
    </source>
</evidence>
<dbReference type="Gene3D" id="3.30.1120.10">
    <property type="match status" value="1"/>
</dbReference>
<dbReference type="InterPro" id="IPR000917">
    <property type="entry name" value="Sulfatase_N"/>
</dbReference>
<name>A0A382FQ47_9ZZZZ</name>
<dbReference type="Gene3D" id="3.40.720.10">
    <property type="entry name" value="Alkaline Phosphatase, subunit A"/>
    <property type="match status" value="1"/>
</dbReference>
<feature type="non-terminal residue" evidence="4">
    <location>
        <position position="1"/>
    </location>
</feature>
<dbReference type="PANTHER" id="PTHR42693:SF53">
    <property type="entry name" value="ENDO-4-O-SULFATASE"/>
    <property type="match status" value="1"/>
</dbReference>
<dbReference type="GO" id="GO:0004065">
    <property type="term" value="F:arylsulfatase activity"/>
    <property type="evidence" value="ECO:0007669"/>
    <property type="project" value="TreeGrafter"/>
</dbReference>
<feature type="domain" description="Sulfatase N-terminal" evidence="3">
    <location>
        <begin position="2"/>
        <end position="260"/>
    </location>
</feature>
<evidence type="ECO:0000259" key="3">
    <source>
        <dbReference type="Pfam" id="PF00884"/>
    </source>
</evidence>
<comment type="similarity">
    <text evidence="1">Belongs to the sulfatase family.</text>
</comment>